<dbReference type="PROSITE" id="PS51464">
    <property type="entry name" value="SIS"/>
    <property type="match status" value="1"/>
</dbReference>
<dbReference type="EMBL" id="JBHSLN010000070">
    <property type="protein sequence ID" value="MFC5298493.1"/>
    <property type="molecule type" value="Genomic_DNA"/>
</dbReference>
<dbReference type="SUPFAM" id="SSF53697">
    <property type="entry name" value="SIS domain"/>
    <property type="match status" value="1"/>
</dbReference>
<feature type="domain" description="SIS" evidence="3">
    <location>
        <begin position="48"/>
        <end position="190"/>
    </location>
</feature>
<keyword evidence="5" id="KW-1185">Reference proteome</keyword>
<dbReference type="Proteomes" id="UP001595937">
    <property type="component" value="Unassembled WGS sequence"/>
</dbReference>
<name>A0ABW0FHM5_9MICO</name>
<organism evidence="4 5">
    <name type="scientific">Brachybacterium tyrofermentans</name>
    <dbReference type="NCBI Taxonomy" id="47848"/>
    <lineage>
        <taxon>Bacteria</taxon>
        <taxon>Bacillati</taxon>
        <taxon>Actinomycetota</taxon>
        <taxon>Actinomycetes</taxon>
        <taxon>Micrococcales</taxon>
        <taxon>Dermabacteraceae</taxon>
        <taxon>Brachybacterium</taxon>
    </lineage>
</organism>
<evidence type="ECO:0000256" key="1">
    <source>
        <dbReference type="ARBA" id="ARBA00009235"/>
    </source>
</evidence>
<sequence>MTTERGTSDRNGPVEHEGSEEARDEVEQALAPVRVALDSVSETQLAEVAHEIAKAKVVACLGAGREGLMMRALTMRLFHAGVDAHYVGDMTCPALGEEDVLLVSLGPGSLASIEAIADRARGASARVVGFTAQPELVRAELLDHVVPIDAQTMASDQGSDSVLPMGSAFEIALLVLTDLVSRRVRELAGGTAEQMRRRHTNLE</sequence>
<feature type="compositionally biased region" description="Basic and acidic residues" evidence="2">
    <location>
        <begin position="1"/>
        <end position="21"/>
    </location>
</feature>
<gene>
    <name evidence="4" type="ORF">ACFPK8_13325</name>
</gene>
<dbReference type="InterPro" id="IPR017552">
    <property type="entry name" value="PHI/rmpB"/>
</dbReference>
<protein>
    <recommendedName>
        <fullName evidence="3">SIS domain-containing protein</fullName>
    </recommendedName>
</protein>
<dbReference type="PANTHER" id="PTHR43443:SF1">
    <property type="entry name" value="3-HEXULOSE-6-PHOSPHATE ISOMERASE"/>
    <property type="match status" value="1"/>
</dbReference>
<dbReference type="InterPro" id="IPR001347">
    <property type="entry name" value="SIS_dom"/>
</dbReference>
<dbReference type="PANTHER" id="PTHR43443">
    <property type="entry name" value="3-HEXULOSE-6-PHOSPHATE ISOMERASE"/>
    <property type="match status" value="1"/>
</dbReference>
<evidence type="ECO:0000313" key="4">
    <source>
        <dbReference type="EMBL" id="MFC5298493.1"/>
    </source>
</evidence>
<comment type="similarity">
    <text evidence="1">Belongs to the SIS family. PHI subfamily.</text>
</comment>
<proteinExistence type="inferred from homology"/>
<dbReference type="Gene3D" id="3.40.50.10490">
    <property type="entry name" value="Glucose-6-phosphate isomerase like protein, domain 1"/>
    <property type="match status" value="1"/>
</dbReference>
<dbReference type="GeneID" id="303297686"/>
<evidence type="ECO:0000259" key="3">
    <source>
        <dbReference type="PROSITE" id="PS51464"/>
    </source>
</evidence>
<evidence type="ECO:0000313" key="5">
    <source>
        <dbReference type="Proteomes" id="UP001595937"/>
    </source>
</evidence>
<feature type="region of interest" description="Disordered" evidence="2">
    <location>
        <begin position="1"/>
        <end position="25"/>
    </location>
</feature>
<dbReference type="RefSeq" id="WP_343924486.1">
    <property type="nucleotide sequence ID" value="NZ_BAAAIR010000039.1"/>
</dbReference>
<evidence type="ECO:0000256" key="2">
    <source>
        <dbReference type="SAM" id="MobiDB-lite"/>
    </source>
</evidence>
<dbReference type="InterPro" id="IPR046348">
    <property type="entry name" value="SIS_dom_sf"/>
</dbReference>
<reference evidence="5" key="1">
    <citation type="journal article" date="2019" name="Int. J. Syst. Evol. Microbiol.">
        <title>The Global Catalogue of Microorganisms (GCM) 10K type strain sequencing project: providing services to taxonomists for standard genome sequencing and annotation.</title>
        <authorList>
            <consortium name="The Broad Institute Genomics Platform"/>
            <consortium name="The Broad Institute Genome Sequencing Center for Infectious Disease"/>
            <person name="Wu L."/>
            <person name="Ma J."/>
        </authorList>
    </citation>
    <scope>NUCLEOTIDE SEQUENCE [LARGE SCALE GENOMIC DNA]</scope>
    <source>
        <strain evidence="5">CGMCC 1.16455</strain>
    </source>
</reference>
<comment type="caution">
    <text evidence="4">The sequence shown here is derived from an EMBL/GenBank/DDBJ whole genome shotgun (WGS) entry which is preliminary data.</text>
</comment>
<accession>A0ABW0FHM5</accession>